<protein>
    <recommendedName>
        <fullName evidence="3">Transposase</fullName>
    </recommendedName>
</protein>
<dbReference type="Proteomes" id="UP001235939">
    <property type="component" value="Chromosome 02"/>
</dbReference>
<organism evidence="1 2">
    <name type="scientific">Cordylochernes scorpioides</name>
    <dbReference type="NCBI Taxonomy" id="51811"/>
    <lineage>
        <taxon>Eukaryota</taxon>
        <taxon>Metazoa</taxon>
        <taxon>Ecdysozoa</taxon>
        <taxon>Arthropoda</taxon>
        <taxon>Chelicerata</taxon>
        <taxon>Arachnida</taxon>
        <taxon>Pseudoscorpiones</taxon>
        <taxon>Cheliferoidea</taxon>
        <taxon>Chernetidae</taxon>
        <taxon>Cordylochernes</taxon>
    </lineage>
</organism>
<dbReference type="InterPro" id="IPR036397">
    <property type="entry name" value="RNaseH_sf"/>
</dbReference>
<accession>A0ABY6K1Z2</accession>
<proteinExistence type="predicted"/>
<dbReference type="Gene3D" id="3.30.420.10">
    <property type="entry name" value="Ribonuclease H-like superfamily/Ribonuclease H"/>
    <property type="match status" value="1"/>
</dbReference>
<evidence type="ECO:0000313" key="2">
    <source>
        <dbReference type="Proteomes" id="UP001235939"/>
    </source>
</evidence>
<keyword evidence="2" id="KW-1185">Reference proteome</keyword>
<evidence type="ECO:0000313" key="1">
    <source>
        <dbReference type="EMBL" id="UYV62892.1"/>
    </source>
</evidence>
<dbReference type="EMBL" id="CP092864">
    <property type="protein sequence ID" value="UYV62892.1"/>
    <property type="molecule type" value="Genomic_DNA"/>
</dbReference>
<gene>
    <name evidence="1" type="ORF">LAZ67_2002281</name>
</gene>
<reference evidence="1 2" key="1">
    <citation type="submission" date="2022-01" db="EMBL/GenBank/DDBJ databases">
        <title>A chromosomal length assembly of Cordylochernes scorpioides.</title>
        <authorList>
            <person name="Zeh D."/>
            <person name="Zeh J."/>
        </authorList>
    </citation>
    <scope>NUCLEOTIDE SEQUENCE [LARGE SCALE GENOMIC DNA]</scope>
    <source>
        <strain evidence="1">IN4F17</strain>
        <tissue evidence="1">Whole Body</tissue>
    </source>
</reference>
<evidence type="ECO:0008006" key="3">
    <source>
        <dbReference type="Google" id="ProtNLM"/>
    </source>
</evidence>
<sequence>MKHGAYFSIHKPKNNHSNGTHQVFLGRRKFVLTSPKEKNTCGLLDAIRRKINQLFKSKQWKLIHDNSPFHRVIVVQDYLAKHSVFVFPHPPYFLYIAPCDYFFPKLKMTLWDGSVRVETYKEKRSNGRSKQALFALAKAKCGRHNLNGEGLFIVIRKR</sequence>
<name>A0ABY6K1Z2_9ARAC</name>